<gene>
    <name evidence="2" type="ORF">C9374_003449</name>
</gene>
<dbReference type="Pfam" id="PF01467">
    <property type="entry name" value="CTP_transf_like"/>
    <property type="match status" value="1"/>
</dbReference>
<proteinExistence type="predicted"/>
<dbReference type="AlphaFoldDB" id="A0AA88GT32"/>
<dbReference type="InterPro" id="IPR004821">
    <property type="entry name" value="Cyt_trans-like"/>
</dbReference>
<sequence length="485" mass="55243">MKPHSSFNLTLIQKAIRLLYDHHGSNSTSTGKNRAASLIVSGVGSTSLAWLFGVPGASSYLMDAHIPYGMSAVNELLFDHPVLDATQEIKYVSEEVALRMSSKAFAKSAHISFFSRYPHSCKNDDTSMSECNAVLQNYASCLSNAIGLGCTGAIRTLQPKKGKHHAFIAIKCFENGKFVNKTYSIELEKDKREREEEENLISLLIIRTLLNHSLPDHIKVEENTKSILNELDQYFNNLLLENEIVQNKEWSEENVWNFESDSSLIGLYSYSRNLNNEETIYELGHEEAQLFLKEKYLNFILFPGSFNPLHHGHIQLMERAKKIALSQLSDVEKRIGLEAFFELSVQNVDKKGIDVNILRERLEGMKKVSDRFSCLITKAPLFIQKAKLFNKDSKIFIVIGSDTAIRIVDTKYYKNSEEEMIKALMVFKQHNCVFLVGGRLDQKDKTSQKFITMSDINVPKGFEDIFIEIPEFRVDISSTELRNKK</sequence>
<keyword evidence="3" id="KW-1185">Reference proteome</keyword>
<dbReference type="GO" id="GO:0016887">
    <property type="term" value="F:ATP hydrolysis activity"/>
    <property type="evidence" value="ECO:0007669"/>
    <property type="project" value="TreeGrafter"/>
</dbReference>
<dbReference type="GeneID" id="68095904"/>
<dbReference type="GO" id="GO:0005634">
    <property type="term" value="C:nucleus"/>
    <property type="evidence" value="ECO:0007669"/>
    <property type="project" value="TreeGrafter"/>
</dbReference>
<dbReference type="EMBL" id="PYSW02000018">
    <property type="protein sequence ID" value="KAG2385634.1"/>
    <property type="molecule type" value="Genomic_DNA"/>
</dbReference>
<organism evidence="2 3">
    <name type="scientific">Naegleria lovaniensis</name>
    <name type="common">Amoeba</name>
    <dbReference type="NCBI Taxonomy" id="51637"/>
    <lineage>
        <taxon>Eukaryota</taxon>
        <taxon>Discoba</taxon>
        <taxon>Heterolobosea</taxon>
        <taxon>Tetramitia</taxon>
        <taxon>Eutetramitia</taxon>
        <taxon>Vahlkampfiidae</taxon>
        <taxon>Naegleria</taxon>
    </lineage>
</organism>
<dbReference type="PANTHER" id="PTHR31285">
    <property type="entry name" value="NICOTINAMIDE MONONUCLEOTIDE ADENYLYLTRANSFERASE"/>
    <property type="match status" value="1"/>
</dbReference>
<evidence type="ECO:0000313" key="2">
    <source>
        <dbReference type="EMBL" id="KAG2385634.1"/>
    </source>
</evidence>
<name>A0AA88GT32_NAELO</name>
<accession>A0AA88GT32</accession>
<dbReference type="RefSeq" id="XP_044549627.1">
    <property type="nucleotide sequence ID" value="XM_044692978.1"/>
</dbReference>
<protein>
    <recommendedName>
        <fullName evidence="1">Cytidyltransferase-like domain-containing protein</fullName>
    </recommendedName>
</protein>
<reference evidence="2 3" key="1">
    <citation type="journal article" date="2018" name="BMC Genomics">
        <title>The genome of Naegleria lovaniensis, the basis for a comparative approach to unravel pathogenicity factors of the human pathogenic amoeba N. fowleri.</title>
        <authorList>
            <person name="Liechti N."/>
            <person name="Schurch N."/>
            <person name="Bruggmann R."/>
            <person name="Wittwer M."/>
        </authorList>
    </citation>
    <scope>NUCLEOTIDE SEQUENCE [LARGE SCALE GENOMIC DNA]</scope>
    <source>
        <strain evidence="2 3">ATCC 30569</strain>
    </source>
</reference>
<dbReference type="Gene3D" id="3.40.50.620">
    <property type="entry name" value="HUPs"/>
    <property type="match status" value="1"/>
</dbReference>
<dbReference type="PANTHER" id="PTHR31285:SF0">
    <property type="entry name" value="NICOTINAMIDE MONONUCLEOTIDE ADENYLYLTRANSFERASE"/>
    <property type="match status" value="1"/>
</dbReference>
<dbReference type="InterPro" id="IPR014729">
    <property type="entry name" value="Rossmann-like_a/b/a_fold"/>
</dbReference>
<feature type="domain" description="Cytidyltransferase-like" evidence="1">
    <location>
        <begin position="301"/>
        <end position="483"/>
    </location>
</feature>
<comment type="caution">
    <text evidence="2">The sequence shown here is derived from an EMBL/GenBank/DDBJ whole genome shotgun (WGS) entry which is preliminary data.</text>
</comment>
<evidence type="ECO:0000313" key="3">
    <source>
        <dbReference type="Proteomes" id="UP000816034"/>
    </source>
</evidence>
<evidence type="ECO:0000259" key="1">
    <source>
        <dbReference type="Pfam" id="PF01467"/>
    </source>
</evidence>
<dbReference type="GO" id="GO:0000309">
    <property type="term" value="F:nicotinamide-nucleotide adenylyltransferase activity"/>
    <property type="evidence" value="ECO:0007669"/>
    <property type="project" value="TreeGrafter"/>
</dbReference>
<dbReference type="SUPFAM" id="SSF52374">
    <property type="entry name" value="Nucleotidylyl transferase"/>
    <property type="match status" value="1"/>
</dbReference>
<dbReference type="GO" id="GO:0005737">
    <property type="term" value="C:cytoplasm"/>
    <property type="evidence" value="ECO:0007669"/>
    <property type="project" value="TreeGrafter"/>
</dbReference>
<dbReference type="Proteomes" id="UP000816034">
    <property type="component" value="Unassembled WGS sequence"/>
</dbReference>